<feature type="non-terminal residue" evidence="2">
    <location>
        <position position="71"/>
    </location>
</feature>
<organism evidence="2 3">
    <name type="scientific">Chromobacterium piscinae</name>
    <dbReference type="NCBI Taxonomy" id="686831"/>
    <lineage>
        <taxon>Bacteria</taxon>
        <taxon>Pseudomonadati</taxon>
        <taxon>Pseudomonadota</taxon>
        <taxon>Betaproteobacteria</taxon>
        <taxon>Neisseriales</taxon>
        <taxon>Chromobacteriaceae</taxon>
        <taxon>Chromobacterium</taxon>
    </lineage>
</organism>
<sequence length="71" mass="8303">MSPDAPPRRLNAREAVQAGESPRRDGEFLWLHINLNHARAQHWVQRHFQVDEDFFEEIHSASSRTRLAEQG</sequence>
<dbReference type="RefSeq" id="WP_430827979.1">
    <property type="nucleotide sequence ID" value="NZ_JBDQQU010000049.1"/>
</dbReference>
<evidence type="ECO:0000313" key="2">
    <source>
        <dbReference type="EMBL" id="MEO3956559.1"/>
    </source>
</evidence>
<proteinExistence type="predicted"/>
<gene>
    <name evidence="2" type="ORF">ABH309_19140</name>
</gene>
<evidence type="ECO:0008006" key="4">
    <source>
        <dbReference type="Google" id="ProtNLM"/>
    </source>
</evidence>
<evidence type="ECO:0000313" key="3">
    <source>
        <dbReference type="Proteomes" id="UP001438292"/>
    </source>
</evidence>
<keyword evidence="3" id="KW-1185">Reference proteome</keyword>
<dbReference type="Proteomes" id="UP001438292">
    <property type="component" value="Unassembled WGS sequence"/>
</dbReference>
<dbReference type="InterPro" id="IPR045861">
    <property type="entry name" value="CorA_cytoplasmic_dom"/>
</dbReference>
<accession>A0ABV0HAC5</accession>
<evidence type="ECO:0000256" key="1">
    <source>
        <dbReference type="SAM" id="MobiDB-lite"/>
    </source>
</evidence>
<protein>
    <recommendedName>
        <fullName evidence="4">Magnesium transporter CorA</fullName>
    </recommendedName>
</protein>
<comment type="caution">
    <text evidence="2">The sequence shown here is derived from an EMBL/GenBank/DDBJ whole genome shotgun (WGS) entry which is preliminary data.</text>
</comment>
<dbReference type="SUPFAM" id="SSF143865">
    <property type="entry name" value="CorA soluble domain-like"/>
    <property type="match status" value="1"/>
</dbReference>
<feature type="region of interest" description="Disordered" evidence="1">
    <location>
        <begin position="1"/>
        <end position="22"/>
    </location>
</feature>
<reference evidence="2 3" key="1">
    <citation type="submission" date="2024-05" db="EMBL/GenBank/DDBJ databases">
        <authorList>
            <person name="De Oliveira J.P."/>
            <person name="Noriler S.A."/>
            <person name="De Oliveira A.G."/>
            <person name="Sipoli D.S."/>
        </authorList>
    </citation>
    <scope>NUCLEOTIDE SEQUENCE [LARGE SCALE GENOMIC DNA]</scope>
    <source>
        <strain evidence="2 3">LABIM186</strain>
    </source>
</reference>
<dbReference type="EMBL" id="JBDQQU010000049">
    <property type="protein sequence ID" value="MEO3956559.1"/>
    <property type="molecule type" value="Genomic_DNA"/>
</dbReference>
<name>A0ABV0HAC5_9NEIS</name>
<dbReference type="Gene3D" id="3.30.460.20">
    <property type="entry name" value="CorA soluble domain-like"/>
    <property type="match status" value="1"/>
</dbReference>